<dbReference type="Pfam" id="PF00126">
    <property type="entry name" value="HTH_1"/>
    <property type="match status" value="1"/>
</dbReference>
<evidence type="ECO:0000256" key="2">
    <source>
        <dbReference type="ARBA" id="ARBA00023015"/>
    </source>
</evidence>
<dbReference type="RefSeq" id="WP_338682173.1">
    <property type="nucleotide sequence ID" value="NZ_CP142523.1"/>
</dbReference>
<feature type="domain" description="HTH lysR-type" evidence="5">
    <location>
        <begin position="1"/>
        <end position="60"/>
    </location>
</feature>
<protein>
    <submittedName>
        <fullName evidence="6">LysR substrate-binding domain-containing protein</fullName>
    </submittedName>
</protein>
<dbReference type="EMBL" id="CP142523">
    <property type="protein sequence ID" value="WWO49123.1"/>
    <property type="molecule type" value="Genomic_DNA"/>
</dbReference>
<dbReference type="PROSITE" id="PS50931">
    <property type="entry name" value="HTH_LYSR"/>
    <property type="match status" value="1"/>
</dbReference>
<dbReference type="Gene3D" id="3.40.190.10">
    <property type="entry name" value="Periplasmic binding protein-like II"/>
    <property type="match status" value="2"/>
</dbReference>
<keyword evidence="7" id="KW-1185">Reference proteome</keyword>
<evidence type="ECO:0000313" key="7">
    <source>
        <dbReference type="Proteomes" id="UP001373909"/>
    </source>
</evidence>
<organism evidence="6 7">
    <name type="scientific">Janthinobacterium aestuarii</name>
    <dbReference type="NCBI Taxonomy" id="2985511"/>
    <lineage>
        <taxon>Bacteria</taxon>
        <taxon>Pseudomonadati</taxon>
        <taxon>Pseudomonadota</taxon>
        <taxon>Betaproteobacteria</taxon>
        <taxon>Burkholderiales</taxon>
        <taxon>Oxalobacteraceae</taxon>
        <taxon>Janthinobacterium</taxon>
    </lineage>
</organism>
<dbReference type="InterPro" id="IPR036388">
    <property type="entry name" value="WH-like_DNA-bd_sf"/>
</dbReference>
<keyword evidence="2" id="KW-0805">Transcription regulation</keyword>
<dbReference type="PANTHER" id="PTHR30579:SF7">
    <property type="entry name" value="HTH-TYPE TRANSCRIPTIONAL REGULATOR LRHA-RELATED"/>
    <property type="match status" value="1"/>
</dbReference>
<dbReference type="InterPro" id="IPR000847">
    <property type="entry name" value="LysR_HTH_N"/>
</dbReference>
<dbReference type="SUPFAM" id="SSF53850">
    <property type="entry name" value="Periplasmic binding protein-like II"/>
    <property type="match status" value="1"/>
</dbReference>
<gene>
    <name evidence="6" type="ORF">OPV09_13855</name>
</gene>
<accession>A0ABZ2GYP4</accession>
<dbReference type="PRINTS" id="PR00039">
    <property type="entry name" value="HTHLYSR"/>
</dbReference>
<name>A0ABZ2GYP4_9BURK</name>
<sequence>MDFDTALLRAFVAVADTGGFTRAAERLHLSQSAISHQIRRLEEQAGSALLVRTTRSLRLTEDGEDFLRHARQILAAQDALARRFQRSSIAGAVRFGVPENFMGARLPALLAQFAHLFPAVRLDVTVGTYLDLQKLVAADALDLAVVMALADGQDEAAVLRRTRFVWAAAQDFRHDSALPLPLAFSPAPCMHRQVGVDALDAAGLDWRVAFTSPSQQGLRAAVLAGLAITAMPQSDLEPGMVIIDGQHGLPALPAAQFQLVWRATSTTAAAEAFGQLLREWSAVASVPLQATFSGQSTSPMT</sequence>
<dbReference type="SUPFAM" id="SSF46785">
    <property type="entry name" value="Winged helix' DNA-binding domain"/>
    <property type="match status" value="1"/>
</dbReference>
<dbReference type="Proteomes" id="UP001373909">
    <property type="component" value="Chromosome"/>
</dbReference>
<evidence type="ECO:0000256" key="1">
    <source>
        <dbReference type="ARBA" id="ARBA00009437"/>
    </source>
</evidence>
<dbReference type="InterPro" id="IPR005119">
    <property type="entry name" value="LysR_subst-bd"/>
</dbReference>
<evidence type="ECO:0000256" key="4">
    <source>
        <dbReference type="ARBA" id="ARBA00023163"/>
    </source>
</evidence>
<evidence type="ECO:0000313" key="6">
    <source>
        <dbReference type="EMBL" id="WWO49123.1"/>
    </source>
</evidence>
<evidence type="ECO:0000259" key="5">
    <source>
        <dbReference type="PROSITE" id="PS50931"/>
    </source>
</evidence>
<keyword evidence="4" id="KW-0804">Transcription</keyword>
<dbReference type="Gene3D" id="1.10.10.10">
    <property type="entry name" value="Winged helix-like DNA-binding domain superfamily/Winged helix DNA-binding domain"/>
    <property type="match status" value="1"/>
</dbReference>
<dbReference type="InterPro" id="IPR036390">
    <property type="entry name" value="WH_DNA-bd_sf"/>
</dbReference>
<keyword evidence="3" id="KW-0238">DNA-binding</keyword>
<evidence type="ECO:0000256" key="3">
    <source>
        <dbReference type="ARBA" id="ARBA00023125"/>
    </source>
</evidence>
<reference evidence="6 7" key="1">
    <citation type="submission" date="2024-01" db="EMBL/GenBank/DDBJ databases">
        <title>Draft genome sequences of nine bacterial species from freshwater ponds near Washington, DC.</title>
        <authorList>
            <person name="Pavloudi C."/>
            <person name="Oliver L."/>
            <person name="Slattery K."/>
            <person name="Lissner G."/>
            <person name="Saw J.H."/>
        </authorList>
    </citation>
    <scope>NUCLEOTIDE SEQUENCE [LARGE SCALE GENOMIC DNA]</scope>
    <source>
        <strain evidence="7">TB1-E2</strain>
    </source>
</reference>
<dbReference type="PANTHER" id="PTHR30579">
    <property type="entry name" value="TRANSCRIPTIONAL REGULATOR"/>
    <property type="match status" value="1"/>
</dbReference>
<comment type="similarity">
    <text evidence="1">Belongs to the LysR transcriptional regulatory family.</text>
</comment>
<proteinExistence type="inferred from homology"/>
<dbReference type="InterPro" id="IPR050176">
    <property type="entry name" value="LTTR"/>
</dbReference>
<dbReference type="Pfam" id="PF03466">
    <property type="entry name" value="LysR_substrate"/>
    <property type="match status" value="1"/>
</dbReference>